<organism evidence="1 2">
    <name type="scientific">Salix udensis</name>
    <dbReference type="NCBI Taxonomy" id="889485"/>
    <lineage>
        <taxon>Eukaryota</taxon>
        <taxon>Viridiplantae</taxon>
        <taxon>Streptophyta</taxon>
        <taxon>Embryophyta</taxon>
        <taxon>Tracheophyta</taxon>
        <taxon>Spermatophyta</taxon>
        <taxon>Magnoliopsida</taxon>
        <taxon>eudicotyledons</taxon>
        <taxon>Gunneridae</taxon>
        <taxon>Pentapetalae</taxon>
        <taxon>rosids</taxon>
        <taxon>fabids</taxon>
        <taxon>Malpighiales</taxon>
        <taxon>Salicaceae</taxon>
        <taxon>Saliceae</taxon>
        <taxon>Salix</taxon>
    </lineage>
</organism>
<dbReference type="EMBL" id="JAPFFJ010000007">
    <property type="protein sequence ID" value="KAJ6422321.1"/>
    <property type="molecule type" value="Genomic_DNA"/>
</dbReference>
<protein>
    <submittedName>
        <fullName evidence="1">Uncharacterized protein</fullName>
    </submittedName>
</protein>
<feature type="non-terminal residue" evidence="1">
    <location>
        <position position="40"/>
    </location>
</feature>
<proteinExistence type="predicted"/>
<accession>A0AAD6PAH8</accession>
<keyword evidence="2" id="KW-1185">Reference proteome</keyword>
<sequence length="40" mass="4428">MDWRRSLGLMNLDIAAFPAINSSINSVLETRNCSSTRSLS</sequence>
<evidence type="ECO:0000313" key="2">
    <source>
        <dbReference type="Proteomes" id="UP001162972"/>
    </source>
</evidence>
<reference evidence="1 2" key="1">
    <citation type="journal article" date="2023" name="Int. J. Mol. Sci.">
        <title>De Novo Assembly and Annotation of 11 Diverse Shrub Willow (Salix) Genomes Reveals Novel Gene Organization in Sex-Linked Regions.</title>
        <authorList>
            <person name="Hyden B."/>
            <person name="Feng K."/>
            <person name="Yates T.B."/>
            <person name="Jawdy S."/>
            <person name="Cereghino C."/>
            <person name="Smart L.B."/>
            <person name="Muchero W."/>
        </authorList>
    </citation>
    <scope>NUCLEOTIDE SEQUENCE [LARGE SCALE GENOMIC DNA]</scope>
    <source>
        <tissue evidence="1">Shoot tip</tissue>
    </source>
</reference>
<dbReference type="AlphaFoldDB" id="A0AAD6PAH8"/>
<comment type="caution">
    <text evidence="1">The sequence shown here is derived from an EMBL/GenBank/DDBJ whole genome shotgun (WGS) entry which is preliminary data.</text>
</comment>
<name>A0AAD6PAH8_9ROSI</name>
<dbReference type="Proteomes" id="UP001162972">
    <property type="component" value="Chromosome 19"/>
</dbReference>
<evidence type="ECO:0000313" key="1">
    <source>
        <dbReference type="EMBL" id="KAJ6422321.1"/>
    </source>
</evidence>
<gene>
    <name evidence="1" type="ORF">OIU84_027305</name>
</gene>